<proteinExistence type="predicted"/>
<dbReference type="AlphaFoldDB" id="A0A9P0FBR0"/>
<evidence type="ECO:0000256" key="3">
    <source>
        <dbReference type="ARBA" id="ARBA00022833"/>
    </source>
</evidence>
<dbReference type="PROSITE" id="PS50950">
    <property type="entry name" value="ZF_THAP"/>
    <property type="match status" value="1"/>
</dbReference>
<keyword evidence="8" id="KW-1185">Reference proteome</keyword>
<dbReference type="Pfam" id="PF05485">
    <property type="entry name" value="THAP"/>
    <property type="match status" value="1"/>
</dbReference>
<evidence type="ECO:0000256" key="2">
    <source>
        <dbReference type="ARBA" id="ARBA00022771"/>
    </source>
</evidence>
<reference evidence="7" key="1">
    <citation type="submission" date="2021-12" db="EMBL/GenBank/DDBJ databases">
        <authorList>
            <person name="King R."/>
        </authorList>
    </citation>
    <scope>NUCLEOTIDE SEQUENCE</scope>
</reference>
<evidence type="ECO:0000313" key="8">
    <source>
        <dbReference type="Proteomes" id="UP001154078"/>
    </source>
</evidence>
<evidence type="ECO:0000256" key="5">
    <source>
        <dbReference type="PROSITE-ProRule" id="PRU00309"/>
    </source>
</evidence>
<dbReference type="InterPro" id="IPR006612">
    <property type="entry name" value="THAP_Znf"/>
</dbReference>
<keyword evidence="1" id="KW-0479">Metal-binding</keyword>
<organism evidence="7 8">
    <name type="scientific">Brassicogethes aeneus</name>
    <name type="common">Rape pollen beetle</name>
    <name type="synonym">Meligethes aeneus</name>
    <dbReference type="NCBI Taxonomy" id="1431903"/>
    <lineage>
        <taxon>Eukaryota</taxon>
        <taxon>Metazoa</taxon>
        <taxon>Ecdysozoa</taxon>
        <taxon>Arthropoda</taxon>
        <taxon>Hexapoda</taxon>
        <taxon>Insecta</taxon>
        <taxon>Pterygota</taxon>
        <taxon>Neoptera</taxon>
        <taxon>Endopterygota</taxon>
        <taxon>Coleoptera</taxon>
        <taxon>Polyphaga</taxon>
        <taxon>Cucujiformia</taxon>
        <taxon>Nitidulidae</taxon>
        <taxon>Meligethinae</taxon>
        <taxon>Brassicogethes</taxon>
    </lineage>
</organism>
<evidence type="ECO:0000259" key="6">
    <source>
        <dbReference type="PROSITE" id="PS50950"/>
    </source>
</evidence>
<keyword evidence="3" id="KW-0862">Zinc</keyword>
<keyword evidence="4 5" id="KW-0238">DNA-binding</keyword>
<sequence>MCAENIAKNKRGTICCVVGCLSRRNPGLRFYRFPKKTWESERKKKWINSVRRITVKGKP</sequence>
<evidence type="ECO:0000313" key="7">
    <source>
        <dbReference type="EMBL" id="CAH0547110.1"/>
    </source>
</evidence>
<dbReference type="Proteomes" id="UP001154078">
    <property type="component" value="Chromosome 1"/>
</dbReference>
<gene>
    <name evidence="7" type="ORF">MELIAE_LOCUS1160</name>
</gene>
<dbReference type="OrthoDB" id="7331812at2759"/>
<accession>A0A9P0FBR0</accession>
<dbReference type="GO" id="GO:0008270">
    <property type="term" value="F:zinc ion binding"/>
    <property type="evidence" value="ECO:0007669"/>
    <property type="project" value="UniProtKB-KW"/>
</dbReference>
<dbReference type="GO" id="GO:0003677">
    <property type="term" value="F:DNA binding"/>
    <property type="evidence" value="ECO:0007669"/>
    <property type="project" value="UniProtKB-UniRule"/>
</dbReference>
<dbReference type="SUPFAM" id="SSF57716">
    <property type="entry name" value="Glucocorticoid receptor-like (DNA-binding domain)"/>
    <property type="match status" value="1"/>
</dbReference>
<protein>
    <recommendedName>
        <fullName evidence="6">THAP-type domain-containing protein</fullName>
    </recommendedName>
</protein>
<dbReference type="EMBL" id="OV121132">
    <property type="protein sequence ID" value="CAH0547110.1"/>
    <property type="molecule type" value="Genomic_DNA"/>
</dbReference>
<evidence type="ECO:0000256" key="1">
    <source>
        <dbReference type="ARBA" id="ARBA00022723"/>
    </source>
</evidence>
<name>A0A9P0FBR0_BRAAE</name>
<evidence type="ECO:0000256" key="4">
    <source>
        <dbReference type="ARBA" id="ARBA00023125"/>
    </source>
</evidence>
<keyword evidence="2 5" id="KW-0863">Zinc-finger</keyword>
<feature type="domain" description="THAP-type" evidence="6">
    <location>
        <begin position="11"/>
        <end position="59"/>
    </location>
</feature>